<keyword evidence="3" id="KW-1185">Reference proteome</keyword>
<feature type="region of interest" description="Disordered" evidence="1">
    <location>
        <begin position="62"/>
        <end position="81"/>
    </location>
</feature>
<reference evidence="2" key="1">
    <citation type="journal article" date="2020" name="Fungal Divers.">
        <title>Resolving the Mortierellaceae phylogeny through synthesis of multi-gene phylogenetics and phylogenomics.</title>
        <authorList>
            <person name="Vandepol N."/>
            <person name="Liber J."/>
            <person name="Desiro A."/>
            <person name="Na H."/>
            <person name="Kennedy M."/>
            <person name="Barry K."/>
            <person name="Grigoriev I.V."/>
            <person name="Miller A.N."/>
            <person name="O'Donnell K."/>
            <person name="Stajich J.E."/>
            <person name="Bonito G."/>
        </authorList>
    </citation>
    <scope>NUCLEOTIDE SEQUENCE</scope>
    <source>
        <strain evidence="2">KOD948</strain>
    </source>
</reference>
<comment type="caution">
    <text evidence="2">The sequence shown here is derived from an EMBL/GenBank/DDBJ whole genome shotgun (WGS) entry which is preliminary data.</text>
</comment>
<evidence type="ECO:0000313" key="2">
    <source>
        <dbReference type="EMBL" id="KAG0262977.1"/>
    </source>
</evidence>
<evidence type="ECO:0000313" key="3">
    <source>
        <dbReference type="Proteomes" id="UP000726737"/>
    </source>
</evidence>
<name>A0A9P6Q9J8_9FUNG</name>
<evidence type="ECO:0000256" key="1">
    <source>
        <dbReference type="SAM" id="MobiDB-lite"/>
    </source>
</evidence>
<feature type="compositionally biased region" description="Acidic residues" evidence="1">
    <location>
        <begin position="63"/>
        <end position="80"/>
    </location>
</feature>
<dbReference type="Proteomes" id="UP000726737">
    <property type="component" value="Unassembled WGS sequence"/>
</dbReference>
<accession>A0A9P6Q9J8</accession>
<proteinExistence type="predicted"/>
<protein>
    <submittedName>
        <fullName evidence="2">Uncharacterized protein</fullName>
    </submittedName>
</protein>
<sequence length="113" mass="13340">MFNVSRARRDNPFKRVQQHRQKTGALDQDCTLSVGSLSLFKYSRWVRKLRYDDKYLAYQALDPESDKEDEEGEENEEEQLDKEFYTHTTALEILLHFFARYTGVSGLNLTLKV</sequence>
<dbReference type="EMBL" id="JAAAJA010000085">
    <property type="protein sequence ID" value="KAG0262977.1"/>
    <property type="molecule type" value="Genomic_DNA"/>
</dbReference>
<dbReference type="AlphaFoldDB" id="A0A9P6Q9J8"/>
<feature type="region of interest" description="Disordered" evidence="1">
    <location>
        <begin position="1"/>
        <end position="24"/>
    </location>
</feature>
<gene>
    <name evidence="2" type="ORF">BG011_009475</name>
</gene>
<organism evidence="2 3">
    <name type="scientific">Mortierella polycephala</name>
    <dbReference type="NCBI Taxonomy" id="41804"/>
    <lineage>
        <taxon>Eukaryota</taxon>
        <taxon>Fungi</taxon>
        <taxon>Fungi incertae sedis</taxon>
        <taxon>Mucoromycota</taxon>
        <taxon>Mortierellomycotina</taxon>
        <taxon>Mortierellomycetes</taxon>
        <taxon>Mortierellales</taxon>
        <taxon>Mortierellaceae</taxon>
        <taxon>Mortierella</taxon>
    </lineage>
</organism>